<keyword evidence="2" id="KW-0732">Signal</keyword>
<dbReference type="EMBL" id="JAPQKO010000006">
    <property type="protein sequence ID" value="KAJ5156119.1"/>
    <property type="molecule type" value="Genomic_DNA"/>
</dbReference>
<evidence type="ECO:0000313" key="3">
    <source>
        <dbReference type="EMBL" id="KAJ5156119.1"/>
    </source>
</evidence>
<reference evidence="3" key="1">
    <citation type="submission" date="2022-11" db="EMBL/GenBank/DDBJ databases">
        <authorList>
            <person name="Petersen C."/>
        </authorList>
    </citation>
    <scope>NUCLEOTIDE SEQUENCE</scope>
    <source>
        <strain evidence="3">IBT 21917</strain>
    </source>
</reference>
<comment type="caution">
    <text evidence="3">The sequence shown here is derived from an EMBL/GenBank/DDBJ whole genome shotgun (WGS) entry which is preliminary data.</text>
</comment>
<keyword evidence="4" id="KW-1185">Reference proteome</keyword>
<evidence type="ECO:0000256" key="2">
    <source>
        <dbReference type="SAM" id="SignalP"/>
    </source>
</evidence>
<dbReference type="PANTHER" id="PTHR42039">
    <property type="entry name" value="PUTATIVE (AFU_ORTHOLOGUE AFUA_3G02940)-RELATED"/>
    <property type="match status" value="1"/>
</dbReference>
<dbReference type="GO" id="GO:0019863">
    <property type="term" value="F:IgE binding"/>
    <property type="evidence" value="ECO:0007669"/>
    <property type="project" value="InterPro"/>
</dbReference>
<dbReference type="OrthoDB" id="118256at2759"/>
<dbReference type="Pfam" id="PF25312">
    <property type="entry name" value="Allergen_Asp_f_4"/>
    <property type="match status" value="1"/>
</dbReference>
<name>A0A9W9LH90_9EURO</name>
<gene>
    <name evidence="3" type="ORF">N7492_008922</name>
</gene>
<sequence length="353" mass="37823">MQFKNSMLLLTALSAGSAVARLNGHQRRHAHPKHEVEVDPDVLTPALPMITHLPDTEAEIEPRAVGDVVSCTIDGVLQTWINNWSGEVSSAESSAAAAVPTTTSTTTPTVVPTTTAEASPTEVESSVSAVPTGGGGDWYTYPKDGSFCTEGFGKRNYQSGQPLGILWSGNTGIPWGSNIIEVKENEASKYRNIIKFEGANKEDWTVIFFNKKGPDGEMTGWYNHRALTFTISPGQNKYVAIDSFSTGGWTAFPGTDCPLDQNGGYAATWGEFTVMDAPGTSSWDVSCIQAQNAKKTIQGMKICDHHHGQCSSISNGLSKMINAYTSAEAHLDGIGGNIKSEAVRLLVNLDYAD</sequence>
<evidence type="ECO:0000256" key="1">
    <source>
        <dbReference type="SAM" id="MobiDB-lite"/>
    </source>
</evidence>
<feature type="chain" id="PRO_5040763740" description="Allergen Asp f 4" evidence="2">
    <location>
        <begin position="21"/>
        <end position="353"/>
    </location>
</feature>
<organism evidence="3 4">
    <name type="scientific">Penicillium capsulatum</name>
    <dbReference type="NCBI Taxonomy" id="69766"/>
    <lineage>
        <taxon>Eukaryota</taxon>
        <taxon>Fungi</taxon>
        <taxon>Dikarya</taxon>
        <taxon>Ascomycota</taxon>
        <taxon>Pezizomycotina</taxon>
        <taxon>Eurotiomycetes</taxon>
        <taxon>Eurotiomycetidae</taxon>
        <taxon>Eurotiales</taxon>
        <taxon>Aspergillaceae</taxon>
        <taxon>Penicillium</taxon>
    </lineage>
</organism>
<reference evidence="3" key="2">
    <citation type="journal article" date="2023" name="IMA Fungus">
        <title>Comparative genomic study of the Penicillium genus elucidates a diverse pangenome and 15 lateral gene transfer events.</title>
        <authorList>
            <person name="Petersen C."/>
            <person name="Sorensen T."/>
            <person name="Nielsen M.R."/>
            <person name="Sondergaard T.E."/>
            <person name="Sorensen J.L."/>
            <person name="Fitzpatrick D.A."/>
            <person name="Frisvad J.C."/>
            <person name="Nielsen K.L."/>
        </authorList>
    </citation>
    <scope>NUCLEOTIDE SEQUENCE</scope>
    <source>
        <strain evidence="3">IBT 21917</strain>
    </source>
</reference>
<dbReference type="Proteomes" id="UP001146351">
    <property type="component" value="Unassembled WGS sequence"/>
</dbReference>
<dbReference type="GO" id="GO:0005576">
    <property type="term" value="C:extracellular region"/>
    <property type="evidence" value="ECO:0007669"/>
    <property type="project" value="InterPro"/>
</dbReference>
<evidence type="ECO:0000313" key="4">
    <source>
        <dbReference type="Proteomes" id="UP001146351"/>
    </source>
</evidence>
<protein>
    <recommendedName>
        <fullName evidence="5">Allergen Asp f 4</fullName>
    </recommendedName>
</protein>
<accession>A0A9W9LH90</accession>
<feature type="region of interest" description="Disordered" evidence="1">
    <location>
        <begin position="96"/>
        <end position="131"/>
    </location>
</feature>
<feature type="signal peptide" evidence="2">
    <location>
        <begin position="1"/>
        <end position="20"/>
    </location>
</feature>
<dbReference type="AlphaFoldDB" id="A0A9W9LH90"/>
<evidence type="ECO:0008006" key="5">
    <source>
        <dbReference type="Google" id="ProtNLM"/>
    </source>
</evidence>
<proteinExistence type="predicted"/>
<dbReference type="PANTHER" id="PTHR42039:SF1">
    <property type="entry name" value="PUTATIVE (AFU_ORTHOLOGUE AFUA_3G02940)-RELATED"/>
    <property type="match status" value="1"/>
</dbReference>
<dbReference type="InterPro" id="IPR038903">
    <property type="entry name" value="Allergen_Asp_f_4"/>
</dbReference>